<feature type="transmembrane region" description="Helical" evidence="6">
    <location>
        <begin position="291"/>
        <end position="309"/>
    </location>
</feature>
<keyword evidence="8" id="KW-1185">Reference proteome</keyword>
<dbReference type="SUPFAM" id="SSF103473">
    <property type="entry name" value="MFS general substrate transporter"/>
    <property type="match status" value="1"/>
</dbReference>
<dbReference type="Pfam" id="PF07690">
    <property type="entry name" value="MFS_1"/>
    <property type="match status" value="1"/>
</dbReference>
<dbReference type="EMBL" id="CP021121">
    <property type="protein sequence ID" value="ARQ70691.1"/>
    <property type="molecule type" value="Genomic_DNA"/>
</dbReference>
<protein>
    <submittedName>
        <fullName evidence="7">MFS transporter</fullName>
    </submittedName>
</protein>
<dbReference type="InterPro" id="IPR036259">
    <property type="entry name" value="MFS_trans_sf"/>
</dbReference>
<evidence type="ECO:0000256" key="3">
    <source>
        <dbReference type="ARBA" id="ARBA00022692"/>
    </source>
</evidence>
<keyword evidence="5 6" id="KW-0472">Membrane</keyword>
<feature type="transmembrane region" description="Helical" evidence="6">
    <location>
        <begin position="315"/>
        <end position="338"/>
    </location>
</feature>
<dbReference type="Gene3D" id="1.20.1250.20">
    <property type="entry name" value="MFS general substrate transporter like domains"/>
    <property type="match status" value="1"/>
</dbReference>
<evidence type="ECO:0000256" key="2">
    <source>
        <dbReference type="ARBA" id="ARBA00022475"/>
    </source>
</evidence>
<dbReference type="InterPro" id="IPR011701">
    <property type="entry name" value="MFS"/>
</dbReference>
<comment type="subcellular location">
    <subcellularLocation>
        <location evidence="1">Cell membrane</location>
        <topology evidence="1">Multi-pass membrane protein</topology>
    </subcellularLocation>
</comment>
<dbReference type="RefSeq" id="WP_086160539.1">
    <property type="nucleotide sequence ID" value="NZ_CP021121.1"/>
</dbReference>
<evidence type="ECO:0000256" key="5">
    <source>
        <dbReference type="ARBA" id="ARBA00023136"/>
    </source>
</evidence>
<feature type="transmembrane region" description="Helical" evidence="6">
    <location>
        <begin position="148"/>
        <end position="167"/>
    </location>
</feature>
<feature type="transmembrane region" description="Helical" evidence="6">
    <location>
        <begin position="383"/>
        <end position="403"/>
    </location>
</feature>
<dbReference type="CDD" id="cd06173">
    <property type="entry name" value="MFS_MefA_like"/>
    <property type="match status" value="1"/>
</dbReference>
<evidence type="ECO:0000313" key="8">
    <source>
        <dbReference type="Proteomes" id="UP000194218"/>
    </source>
</evidence>
<accession>A0A1W7D0R6</accession>
<evidence type="ECO:0000256" key="6">
    <source>
        <dbReference type="SAM" id="Phobius"/>
    </source>
</evidence>
<sequence>MLSVLRHRTYRRLFAAQAVALLGTGLATVALSLLAYDLAGPDASAVLGTALAVKMLAYVAVPPVVGAVAARVPRRSLLVAMDAVRAAVALVLPFVTQVWQVYVLILLLQAASAAFTPAFQAVIPALLPEERDYTRALSLSRLAYDLEAVLSPALAAVLLSFVSYTWLFAGTTAGFLASAALVATCVLPGHPAPDGPDGPDGPDDSYGRRRGAVSGVRLFLATPRLRALLALDLAVAAAGAMVVVNTVVLVRDDLERGAGDVSLALGAYGVGSMVSALLLPGLLERARDRSVMLAGAFALPAVLAAHGLAAPAGAAWPALLAAWAALGAACSAVLTPVGRLVRRSTASEDLPAAFAAQFSLSHGCWLLTYPAAGWLAASAGTDVAHGALAALALVGAGGAALIWPARDPVRLDHHHDTLPPGHPHLAAARATASGFRHSHDFVIDRLHPRWPAGGRGAGGA</sequence>
<proteinExistence type="predicted"/>
<dbReference type="OrthoDB" id="4368225at2"/>
<feature type="transmembrane region" description="Helical" evidence="6">
    <location>
        <begin position="261"/>
        <end position="279"/>
    </location>
</feature>
<dbReference type="PANTHER" id="PTHR23513:SF18">
    <property type="entry name" value="INTEGRAL MEMBRANE PROTEIN"/>
    <property type="match status" value="1"/>
</dbReference>
<dbReference type="KEGG" id="smao:CAG99_19260"/>
<feature type="transmembrane region" description="Helical" evidence="6">
    <location>
        <begin position="227"/>
        <end position="249"/>
    </location>
</feature>
<organism evidence="7 8">
    <name type="scientific">Streptomyces marincola</name>
    <dbReference type="NCBI Taxonomy" id="2878388"/>
    <lineage>
        <taxon>Bacteria</taxon>
        <taxon>Bacillati</taxon>
        <taxon>Actinomycetota</taxon>
        <taxon>Actinomycetes</taxon>
        <taxon>Kitasatosporales</taxon>
        <taxon>Streptomycetaceae</taxon>
        <taxon>Streptomyces</taxon>
    </lineage>
</organism>
<keyword evidence="3 6" id="KW-0812">Transmembrane</keyword>
<dbReference type="AlphaFoldDB" id="A0A1W7D0R6"/>
<dbReference type="Proteomes" id="UP000194218">
    <property type="component" value="Chromosome"/>
</dbReference>
<evidence type="ECO:0000256" key="1">
    <source>
        <dbReference type="ARBA" id="ARBA00004651"/>
    </source>
</evidence>
<name>A0A1W7D0R6_9ACTN</name>
<evidence type="ECO:0000256" key="4">
    <source>
        <dbReference type="ARBA" id="ARBA00022989"/>
    </source>
</evidence>
<feature type="transmembrane region" description="Helical" evidence="6">
    <location>
        <begin position="350"/>
        <end position="371"/>
    </location>
</feature>
<dbReference type="PANTHER" id="PTHR23513">
    <property type="entry name" value="INTEGRAL MEMBRANE EFFLUX PROTEIN-RELATED"/>
    <property type="match status" value="1"/>
</dbReference>
<dbReference type="GO" id="GO:0022857">
    <property type="term" value="F:transmembrane transporter activity"/>
    <property type="evidence" value="ECO:0007669"/>
    <property type="project" value="InterPro"/>
</dbReference>
<gene>
    <name evidence="7" type="ORF">CAG99_19260</name>
</gene>
<feature type="transmembrane region" description="Helical" evidence="6">
    <location>
        <begin position="45"/>
        <end position="70"/>
    </location>
</feature>
<keyword evidence="4 6" id="KW-1133">Transmembrane helix</keyword>
<reference evidence="7 8" key="1">
    <citation type="submission" date="2017-05" db="EMBL/GenBank/DDBJ databases">
        <title>Complete genome sequence of Streptomyces sp. SCSIO 03032 revealed the diverse biosynthetic pathways for its bioactive secondary metabolites.</title>
        <authorList>
            <person name="Ma L."/>
            <person name="Zhu Y."/>
            <person name="Zhang W."/>
            <person name="Zhang G."/>
            <person name="Tian X."/>
            <person name="Zhang S."/>
            <person name="Zhang C."/>
        </authorList>
    </citation>
    <scope>NUCLEOTIDE SEQUENCE [LARGE SCALE GENOMIC DNA]</scope>
    <source>
        <strain evidence="7 8">SCSIO 03032</strain>
    </source>
</reference>
<keyword evidence="2" id="KW-1003">Cell membrane</keyword>
<dbReference type="GO" id="GO:0005886">
    <property type="term" value="C:plasma membrane"/>
    <property type="evidence" value="ECO:0007669"/>
    <property type="project" value="UniProtKB-SubCell"/>
</dbReference>
<evidence type="ECO:0000313" key="7">
    <source>
        <dbReference type="EMBL" id="ARQ70691.1"/>
    </source>
</evidence>